<evidence type="ECO:0000313" key="3">
    <source>
        <dbReference type="Proteomes" id="UP000315003"/>
    </source>
</evidence>
<dbReference type="EMBL" id="CP036272">
    <property type="protein sequence ID" value="QDT60277.1"/>
    <property type="molecule type" value="Genomic_DNA"/>
</dbReference>
<reference evidence="2 3" key="1">
    <citation type="submission" date="2019-02" db="EMBL/GenBank/DDBJ databases">
        <title>Deep-cultivation of Planctomycetes and their phenomic and genomic characterization uncovers novel biology.</title>
        <authorList>
            <person name="Wiegand S."/>
            <person name="Jogler M."/>
            <person name="Boedeker C."/>
            <person name="Pinto D."/>
            <person name="Vollmers J."/>
            <person name="Rivas-Marin E."/>
            <person name="Kohn T."/>
            <person name="Peeters S.H."/>
            <person name="Heuer A."/>
            <person name="Rast P."/>
            <person name="Oberbeckmann S."/>
            <person name="Bunk B."/>
            <person name="Jeske O."/>
            <person name="Meyerdierks A."/>
            <person name="Storesund J.E."/>
            <person name="Kallscheuer N."/>
            <person name="Luecker S."/>
            <person name="Lage O.M."/>
            <person name="Pohl T."/>
            <person name="Merkel B.J."/>
            <person name="Hornburger P."/>
            <person name="Mueller R.-W."/>
            <person name="Bruemmer F."/>
            <person name="Labrenz M."/>
            <person name="Spormann A.M."/>
            <person name="Op den Camp H."/>
            <person name="Overmann J."/>
            <person name="Amann R."/>
            <person name="Jetten M.S.M."/>
            <person name="Mascher T."/>
            <person name="Medema M.H."/>
            <person name="Devos D.P."/>
            <person name="Kaster A.-K."/>
            <person name="Ovreas L."/>
            <person name="Rohde M."/>
            <person name="Galperin M.Y."/>
            <person name="Jogler C."/>
        </authorList>
    </citation>
    <scope>NUCLEOTIDE SEQUENCE [LARGE SCALE GENOMIC DNA]</scope>
    <source>
        <strain evidence="2 3">SV_7m_r</strain>
    </source>
</reference>
<proteinExistence type="predicted"/>
<feature type="region of interest" description="Disordered" evidence="1">
    <location>
        <begin position="1"/>
        <end position="35"/>
    </location>
</feature>
<evidence type="ECO:0000256" key="1">
    <source>
        <dbReference type="SAM" id="MobiDB-lite"/>
    </source>
</evidence>
<sequence length="174" mass="19060">MRTNSNPIEFPLPTPGTDETEFPRTNGGAPAEGTVGGGELHGLRRVISGALERASTHHTALPLQLPLSRIDCEVVPTLKIALLIRIRCHQGALFDQLINQLSQILAGPHLPVNQLIFTGFSKVVDRQFQQDAADSFRTNVSPFPKFAILERNLNGMPNELMPLGLPFFEFGIVV</sequence>
<organism evidence="2 3">
    <name type="scientific">Stieleria bergensis</name>
    <dbReference type="NCBI Taxonomy" id="2528025"/>
    <lineage>
        <taxon>Bacteria</taxon>
        <taxon>Pseudomonadati</taxon>
        <taxon>Planctomycetota</taxon>
        <taxon>Planctomycetia</taxon>
        <taxon>Pirellulales</taxon>
        <taxon>Pirellulaceae</taxon>
        <taxon>Stieleria</taxon>
    </lineage>
</organism>
<keyword evidence="3" id="KW-1185">Reference proteome</keyword>
<name>A0A517SVW1_9BACT</name>
<dbReference type="AlphaFoldDB" id="A0A517SVW1"/>
<accession>A0A517SVW1</accession>
<dbReference type="Proteomes" id="UP000315003">
    <property type="component" value="Chromosome"/>
</dbReference>
<evidence type="ECO:0000313" key="2">
    <source>
        <dbReference type="EMBL" id="QDT60277.1"/>
    </source>
</evidence>
<protein>
    <submittedName>
        <fullName evidence="2">Uncharacterized protein</fullName>
    </submittedName>
</protein>
<dbReference type="RefSeq" id="WP_145272730.1">
    <property type="nucleotide sequence ID" value="NZ_CP036272.1"/>
</dbReference>
<gene>
    <name evidence="2" type="ORF">SV7mr_27970</name>
</gene>